<dbReference type="EMBL" id="AZMM01001085">
    <property type="protein sequence ID" value="ETJ44914.1"/>
    <property type="molecule type" value="Genomic_DNA"/>
</dbReference>
<proteinExistence type="predicted"/>
<accession>W1YUR3</accession>
<dbReference type="AlphaFoldDB" id="W1YUR3"/>
<gene>
    <name evidence="1" type="ORF">Q604_UNBC01085G0001</name>
</gene>
<organism evidence="1">
    <name type="scientific">human gut metagenome</name>
    <dbReference type="NCBI Taxonomy" id="408170"/>
    <lineage>
        <taxon>unclassified sequences</taxon>
        <taxon>metagenomes</taxon>
        <taxon>organismal metagenomes</taxon>
    </lineage>
</organism>
<comment type="caution">
    <text evidence="1">The sequence shown here is derived from an EMBL/GenBank/DDBJ whole genome shotgun (WGS) entry which is preliminary data.</text>
</comment>
<reference evidence="1" key="1">
    <citation type="submission" date="2013-12" db="EMBL/GenBank/DDBJ databases">
        <title>A Varibaculum cambriense genome reconstructed from a premature infant gut community with otherwise low bacterial novelty that shifts toward anaerobic metabolism during the third week of life.</title>
        <authorList>
            <person name="Brown C.T."/>
            <person name="Sharon I."/>
            <person name="Thomas B.C."/>
            <person name="Castelle C.J."/>
            <person name="Morowitz M.J."/>
            <person name="Banfield J.F."/>
        </authorList>
    </citation>
    <scope>NUCLEOTIDE SEQUENCE</scope>
</reference>
<feature type="non-terminal residue" evidence="1">
    <location>
        <position position="1"/>
    </location>
</feature>
<sequence length="23" mass="2573">TADAVNASDVRDLNVRNIQHNYS</sequence>
<name>W1YUR3_9ZZZZ</name>
<evidence type="ECO:0000313" key="1">
    <source>
        <dbReference type="EMBL" id="ETJ44914.1"/>
    </source>
</evidence>
<protein>
    <submittedName>
        <fullName evidence="1">Uncharacterized protein</fullName>
    </submittedName>
</protein>